<dbReference type="PANTHER" id="PTHR43405">
    <property type="entry name" value="GLYCOSYL HYDROLASE DIGH"/>
    <property type="match status" value="1"/>
</dbReference>
<sequence>MKRIFLLLSVYIIFSFISYGQEAEISYNGVNFYKKNGEKNEFRGVWVATVANLNWPKKKSTSPREQRKDFKEILKEIKIMNMNAIIMQVRPSGDAVYKSKIVPWSRYITGTQGKYPGYDPLKFMVERSHKMGIEFHAWFNPYRVALNDEEFKSLSSDNFAVKNPETVIKYGKKYYFDPGIPKVREHLIKVVLEVVDNYDIDAVHIDDYFYPYTIEDLDFPDLETYRTYGYEFSEIKEWRRENVNKFIEELHKEIKKRDKKVKFGISPFGVWRNHRDDARGSDTAAFQTSYDNLYADVLKWIDMGWIDYVIPQVYWNFGFAPAPYEKLVDWWSKETSGKKVKLFIGQGAYKVGKENWENPDELINQIYYNRSKGIEGSAFFDIKSLVENPYNLKDRLKIDVFREN</sequence>
<evidence type="ECO:0000313" key="4">
    <source>
        <dbReference type="Proteomes" id="UP000006875"/>
    </source>
</evidence>
<dbReference type="InterPro" id="IPR017853">
    <property type="entry name" value="GH"/>
</dbReference>
<feature type="domain" description="Glycosyl hydrolase-like 10" evidence="2">
    <location>
        <begin position="41"/>
        <end position="357"/>
    </location>
</feature>
<dbReference type="Pfam" id="PF02638">
    <property type="entry name" value="GHL10"/>
    <property type="match status" value="1"/>
</dbReference>
<dbReference type="PANTHER" id="PTHR43405:SF1">
    <property type="entry name" value="GLYCOSYL HYDROLASE DIGH"/>
    <property type="match status" value="1"/>
</dbReference>
<dbReference type="EMBL" id="CP002281">
    <property type="protein sequence ID" value="ADO81803.1"/>
    <property type="molecule type" value="Genomic_DNA"/>
</dbReference>
<organism evidence="3 4">
    <name type="scientific">Ilyobacter polytropus (strain ATCC 51220 / DSM 2926 / LMG 16218 / CuHBu1)</name>
    <dbReference type="NCBI Taxonomy" id="572544"/>
    <lineage>
        <taxon>Bacteria</taxon>
        <taxon>Fusobacteriati</taxon>
        <taxon>Fusobacteriota</taxon>
        <taxon>Fusobacteriia</taxon>
        <taxon>Fusobacteriales</taxon>
        <taxon>Fusobacteriaceae</taxon>
        <taxon>Ilyobacter</taxon>
    </lineage>
</organism>
<evidence type="ECO:0000259" key="2">
    <source>
        <dbReference type="Pfam" id="PF02638"/>
    </source>
</evidence>
<dbReference type="Proteomes" id="UP000006875">
    <property type="component" value="Chromosome"/>
</dbReference>
<dbReference type="RefSeq" id="WP_013386475.1">
    <property type="nucleotide sequence ID" value="NC_014632.1"/>
</dbReference>
<dbReference type="InterPro" id="IPR003790">
    <property type="entry name" value="GHL10"/>
</dbReference>
<dbReference type="STRING" id="572544.Ilyop_0013"/>
<dbReference type="HOGENOM" id="CLU_019247_0_1_0"/>
<dbReference type="OrthoDB" id="9794671at2"/>
<protein>
    <recommendedName>
        <fullName evidence="2">Glycosyl hydrolase-like 10 domain-containing protein</fullName>
    </recommendedName>
</protein>
<keyword evidence="1" id="KW-0732">Signal</keyword>
<keyword evidence="4" id="KW-1185">Reference proteome</keyword>
<dbReference type="InterPro" id="IPR052177">
    <property type="entry name" value="Divisome_Glycosyl_Hydrolase"/>
</dbReference>
<dbReference type="KEGG" id="ipo:Ilyop_0013"/>
<evidence type="ECO:0000256" key="1">
    <source>
        <dbReference type="ARBA" id="ARBA00022729"/>
    </source>
</evidence>
<name>E3H644_ILYPC</name>
<evidence type="ECO:0000313" key="3">
    <source>
        <dbReference type="EMBL" id="ADO81803.1"/>
    </source>
</evidence>
<proteinExistence type="predicted"/>
<reference evidence="3 4" key="1">
    <citation type="journal article" date="2010" name="Stand. Genomic Sci.">
        <title>Complete genome sequence of Ilyobacter polytropus type strain (CuHbu1).</title>
        <authorList>
            <person name="Sikorski J."/>
            <person name="Chertkov O."/>
            <person name="Lapidus A."/>
            <person name="Nolan M."/>
            <person name="Lucas S."/>
            <person name="Del Rio T.G."/>
            <person name="Tice H."/>
            <person name="Cheng J.F."/>
            <person name="Tapia R."/>
            <person name="Han C."/>
            <person name="Goodwin L."/>
            <person name="Pitluck S."/>
            <person name="Liolios K."/>
            <person name="Ivanova N."/>
            <person name="Mavromatis K."/>
            <person name="Mikhailova N."/>
            <person name="Pati A."/>
            <person name="Chen A."/>
            <person name="Palaniappan K."/>
            <person name="Land M."/>
            <person name="Hauser L."/>
            <person name="Chang Y.J."/>
            <person name="Jeffries C.D."/>
            <person name="Brambilla E."/>
            <person name="Yasawong M."/>
            <person name="Rohde M."/>
            <person name="Pukall R."/>
            <person name="Spring S."/>
            <person name="Goker M."/>
            <person name="Woyke T."/>
            <person name="Bristow J."/>
            <person name="Eisen J.A."/>
            <person name="Markowitz V."/>
            <person name="Hugenholtz P."/>
            <person name="Kyrpides N.C."/>
            <person name="Klenk H.P."/>
        </authorList>
    </citation>
    <scope>NUCLEOTIDE SEQUENCE [LARGE SCALE GENOMIC DNA]</scope>
    <source>
        <strain evidence="4">ATCC 51220 / DSM 2926 / LMG 16218 / CuHBu1</strain>
    </source>
</reference>
<gene>
    <name evidence="3" type="ordered locus">Ilyop_0013</name>
</gene>
<dbReference type="SUPFAM" id="SSF51445">
    <property type="entry name" value="(Trans)glycosidases"/>
    <property type="match status" value="1"/>
</dbReference>
<dbReference type="eggNOG" id="COG1649">
    <property type="taxonomic scope" value="Bacteria"/>
</dbReference>
<dbReference type="AlphaFoldDB" id="E3H644"/>
<accession>E3H644</accession>
<dbReference type="Gene3D" id="3.20.20.80">
    <property type="entry name" value="Glycosidases"/>
    <property type="match status" value="1"/>
</dbReference>